<dbReference type="OMA" id="RINFWSE"/>
<dbReference type="SUPFAM" id="SSF53756">
    <property type="entry name" value="UDP-Glycosyltransferase/glycogen phosphorylase"/>
    <property type="match status" value="1"/>
</dbReference>
<keyword evidence="6" id="KW-1185">Reference proteome</keyword>
<dbReference type="Proteomes" id="UP000008237">
    <property type="component" value="Unassembled WGS sequence"/>
</dbReference>
<sequence length="442" mass="51931">MNLPYLYQERILWEAANFMNYELFVHPEIKKLYAANSNEQFDAVIIEQGVNPSLNAFAYRFKAPLIGISSLDVYNQVRYMMGGLVLPSHRSSWQTNMQGNIESNMSFWDRLVNFCEVWYQIYNWMNVRIPLEDALVRKYLGEGIPSVADLSRNISLFLVNRHPTIAIPRQEQSNVVFYHGFHIKRVLPALPNELKQYLDNAKNGFIYVSLGTNVVWKELPPNIFNSFVEALASLPWKVLWKNNPDIMPRKFENILVSKWFPQQSILAHPNIKLFIYQGGLQSTEETIYHGVPIIGFPVIWDQKHQVRHIVKLGIGLQCQITNISKEDIVAAVHEVISNKRYKERVKELSKLYTDIPYDSLQNAAWWVEYVMRHNGITNWQDEIADEPWYQRYDWDVISFLAVTAFTTSLICLYALLQILHRIYYRLFRNETEFYYVTKPKSQ</sequence>
<comment type="similarity">
    <text evidence="1">Belongs to the UDP-glycosyltransferase family.</text>
</comment>
<dbReference type="OrthoDB" id="5835829at2759"/>
<feature type="transmembrane region" description="Helical" evidence="4">
    <location>
        <begin position="396"/>
        <end position="416"/>
    </location>
</feature>
<dbReference type="FunFam" id="3.40.50.2000:FF:000021">
    <property type="entry name" value="UDP-glucuronosyltransferase"/>
    <property type="match status" value="1"/>
</dbReference>
<dbReference type="Gene3D" id="3.40.50.2000">
    <property type="entry name" value="Glycogen Phosphorylase B"/>
    <property type="match status" value="1"/>
</dbReference>
<name>E2BS79_HARSA</name>
<accession>E2BS79</accession>
<organism evidence="6">
    <name type="scientific">Harpegnathos saltator</name>
    <name type="common">Jerdon's jumping ant</name>
    <dbReference type="NCBI Taxonomy" id="610380"/>
    <lineage>
        <taxon>Eukaryota</taxon>
        <taxon>Metazoa</taxon>
        <taxon>Ecdysozoa</taxon>
        <taxon>Arthropoda</taxon>
        <taxon>Hexapoda</taxon>
        <taxon>Insecta</taxon>
        <taxon>Pterygota</taxon>
        <taxon>Neoptera</taxon>
        <taxon>Endopterygota</taxon>
        <taxon>Hymenoptera</taxon>
        <taxon>Apocrita</taxon>
        <taxon>Aculeata</taxon>
        <taxon>Formicoidea</taxon>
        <taxon>Formicidae</taxon>
        <taxon>Ponerinae</taxon>
        <taxon>Ponerini</taxon>
        <taxon>Harpegnathos</taxon>
    </lineage>
</organism>
<dbReference type="PANTHER" id="PTHR48043">
    <property type="entry name" value="EG:EG0003.4 PROTEIN-RELATED"/>
    <property type="match status" value="1"/>
</dbReference>
<evidence type="ECO:0000256" key="2">
    <source>
        <dbReference type="ARBA" id="ARBA00022676"/>
    </source>
</evidence>
<dbReference type="InterPro" id="IPR050271">
    <property type="entry name" value="UDP-glycosyltransferase"/>
</dbReference>
<reference evidence="5 6" key="1">
    <citation type="journal article" date="2010" name="Science">
        <title>Genomic comparison of the ants Camponotus floridanus and Harpegnathos saltator.</title>
        <authorList>
            <person name="Bonasio R."/>
            <person name="Zhang G."/>
            <person name="Ye C."/>
            <person name="Mutti N.S."/>
            <person name="Fang X."/>
            <person name="Qin N."/>
            <person name="Donahue G."/>
            <person name="Yang P."/>
            <person name="Li Q."/>
            <person name="Li C."/>
            <person name="Zhang P."/>
            <person name="Huang Z."/>
            <person name="Berger S.L."/>
            <person name="Reinberg D."/>
            <person name="Wang J."/>
            <person name="Liebig J."/>
        </authorList>
    </citation>
    <scope>NUCLEOTIDE SEQUENCE [LARGE SCALE GENOMIC DNA]</scope>
    <source>
        <strain evidence="5 6">R22 G/1</strain>
    </source>
</reference>
<dbReference type="GO" id="GO:0008194">
    <property type="term" value="F:UDP-glycosyltransferase activity"/>
    <property type="evidence" value="ECO:0007669"/>
    <property type="project" value="InterPro"/>
</dbReference>
<dbReference type="Pfam" id="PF00201">
    <property type="entry name" value="UDPGT"/>
    <property type="match status" value="1"/>
</dbReference>
<keyword evidence="2" id="KW-0328">Glycosyltransferase</keyword>
<gene>
    <name evidence="5" type="ORF">EAI_16644</name>
</gene>
<dbReference type="InterPro" id="IPR002213">
    <property type="entry name" value="UDP_glucos_trans"/>
</dbReference>
<dbReference type="FunCoup" id="E2BS79">
    <property type="interactions" value="286"/>
</dbReference>
<dbReference type="AlphaFoldDB" id="E2BS79"/>
<evidence type="ECO:0000313" key="5">
    <source>
        <dbReference type="EMBL" id="EFN81471.1"/>
    </source>
</evidence>
<protein>
    <submittedName>
        <fullName evidence="5">Ecdysteroid UDP-glucosyltransferase</fullName>
    </submittedName>
</protein>
<evidence type="ECO:0000256" key="4">
    <source>
        <dbReference type="SAM" id="Phobius"/>
    </source>
</evidence>
<evidence type="ECO:0000256" key="3">
    <source>
        <dbReference type="ARBA" id="ARBA00022679"/>
    </source>
</evidence>
<evidence type="ECO:0000256" key="1">
    <source>
        <dbReference type="ARBA" id="ARBA00009995"/>
    </source>
</evidence>
<keyword evidence="4" id="KW-1133">Transmembrane helix</keyword>
<keyword evidence="4" id="KW-0472">Membrane</keyword>
<dbReference type="EMBL" id="GL450151">
    <property type="protein sequence ID" value="EFN81471.1"/>
    <property type="molecule type" value="Genomic_DNA"/>
</dbReference>
<dbReference type="InParanoid" id="E2BS79"/>
<keyword evidence="4" id="KW-0812">Transmembrane</keyword>
<dbReference type="CDD" id="cd03784">
    <property type="entry name" value="GT1_Gtf-like"/>
    <property type="match status" value="1"/>
</dbReference>
<keyword evidence="3 5" id="KW-0808">Transferase</keyword>
<proteinExistence type="inferred from homology"/>
<dbReference type="PANTHER" id="PTHR48043:SF159">
    <property type="entry name" value="EG:EG0003.4 PROTEIN-RELATED"/>
    <property type="match status" value="1"/>
</dbReference>
<dbReference type="STRING" id="610380.E2BS79"/>
<evidence type="ECO:0000313" key="6">
    <source>
        <dbReference type="Proteomes" id="UP000008237"/>
    </source>
</evidence>